<evidence type="ECO:0000259" key="2">
    <source>
        <dbReference type="Pfam" id="PF20432"/>
    </source>
</evidence>
<dbReference type="Pfam" id="PF20432">
    <property type="entry name" value="Xre-like-HTH"/>
    <property type="match status" value="1"/>
</dbReference>
<evidence type="ECO:0000313" key="4">
    <source>
        <dbReference type="Proteomes" id="UP001589755"/>
    </source>
</evidence>
<sequence>MAILQPIDTVAPHFVPAPISDAEAQAMFRAAVNLFARWGVGDEQASVLLDLPLRTYRRWKAGHIGRIDRDGRARLSNLMGIHKALRIIFHEPQRAYDWVSRPNAAFGGRTPLEIMLGGELTDLMRVRRFLDAERGGW</sequence>
<feature type="domain" description="Antitoxin Xre/MbcA/ParS-like toxin-binding" evidence="1">
    <location>
        <begin position="84"/>
        <end position="136"/>
    </location>
</feature>
<evidence type="ECO:0000259" key="1">
    <source>
        <dbReference type="Pfam" id="PF09722"/>
    </source>
</evidence>
<accession>A0ABV6D5U5</accession>
<organism evidence="3 4">
    <name type="scientific">Chelativorans intermedius</name>
    <dbReference type="NCBI Taxonomy" id="515947"/>
    <lineage>
        <taxon>Bacteria</taxon>
        <taxon>Pseudomonadati</taxon>
        <taxon>Pseudomonadota</taxon>
        <taxon>Alphaproteobacteria</taxon>
        <taxon>Hyphomicrobiales</taxon>
        <taxon>Phyllobacteriaceae</taxon>
        <taxon>Chelativorans</taxon>
    </lineage>
</organism>
<dbReference type="Proteomes" id="UP001589755">
    <property type="component" value="Unassembled WGS sequence"/>
</dbReference>
<reference evidence="3 4" key="1">
    <citation type="submission" date="2024-09" db="EMBL/GenBank/DDBJ databases">
        <authorList>
            <person name="Sun Q."/>
            <person name="Mori K."/>
        </authorList>
    </citation>
    <scope>NUCLEOTIDE SEQUENCE [LARGE SCALE GENOMIC DNA]</scope>
    <source>
        <strain evidence="3 4">CCM 8543</strain>
    </source>
</reference>
<comment type="caution">
    <text evidence="3">The sequence shown here is derived from an EMBL/GenBank/DDBJ whole genome shotgun (WGS) entry which is preliminary data.</text>
</comment>
<protein>
    <submittedName>
        <fullName evidence="3">MbcA/ParS/Xre antitoxin family protein</fullName>
    </submittedName>
</protein>
<dbReference type="InterPro" id="IPR024467">
    <property type="entry name" value="Xre/MbcA/ParS-like_toxin-bd"/>
</dbReference>
<name>A0ABV6D5U5_9HYPH</name>
<dbReference type="InterPro" id="IPR046847">
    <property type="entry name" value="Xre-like_HTH"/>
</dbReference>
<dbReference type="RefSeq" id="WP_261519145.1">
    <property type="nucleotide sequence ID" value="NZ_JAODNW010000002.1"/>
</dbReference>
<dbReference type="Pfam" id="PF09722">
    <property type="entry name" value="Xre_MbcA_ParS_C"/>
    <property type="match status" value="1"/>
</dbReference>
<proteinExistence type="predicted"/>
<dbReference type="EMBL" id="JBHLXD010000008">
    <property type="protein sequence ID" value="MFC0208013.1"/>
    <property type="molecule type" value="Genomic_DNA"/>
</dbReference>
<keyword evidence="4" id="KW-1185">Reference proteome</keyword>
<evidence type="ECO:0000313" key="3">
    <source>
        <dbReference type="EMBL" id="MFC0208013.1"/>
    </source>
</evidence>
<feature type="domain" description="Antitoxin Xre-like helix-turn-helix" evidence="2">
    <location>
        <begin position="19"/>
        <end position="80"/>
    </location>
</feature>
<gene>
    <name evidence="3" type="ORF">ACFFJ2_06315</name>
</gene>